<comment type="similarity">
    <text evidence="1">Belongs to the yippee family.</text>
</comment>
<evidence type="ECO:0000256" key="1">
    <source>
        <dbReference type="ARBA" id="ARBA00005613"/>
    </source>
</evidence>
<feature type="compositionally biased region" description="Low complexity" evidence="4">
    <location>
        <begin position="30"/>
        <end position="50"/>
    </location>
</feature>
<reference evidence="7" key="1">
    <citation type="submission" date="2016-04" db="EMBL/GenBank/DDBJ databases">
        <title>Comparative genomics of biotechnologically important yeasts.</title>
        <authorList>
            <consortium name="DOE Joint Genome Institute"/>
            <person name="Riley R."/>
            <person name="Haridas S."/>
            <person name="Wolfe K.H."/>
            <person name="Lopes M.R."/>
            <person name="Hittinger C.T."/>
            <person name="Goker M."/>
            <person name="Salamov A."/>
            <person name="Wisecaver J."/>
            <person name="Long T.M."/>
            <person name="Aerts A.L."/>
            <person name="Barry K."/>
            <person name="Choi C."/>
            <person name="Clum A."/>
            <person name="Coughlan A.Y."/>
            <person name="Deshpande S."/>
            <person name="Douglass A.P."/>
            <person name="Hanson S.J."/>
            <person name="Klenk H.-P."/>
            <person name="Labutti K."/>
            <person name="Lapidus A."/>
            <person name="Lindquist E."/>
            <person name="Lipzen A."/>
            <person name="Meier-Kolthoff J.P."/>
            <person name="Ohm R.A."/>
            <person name="Otillar R.P."/>
            <person name="Pangilinan J."/>
            <person name="Peng Y."/>
            <person name="Rokas A."/>
            <person name="Rosa C.A."/>
            <person name="Scheuner C."/>
            <person name="Sibirny A.A."/>
            <person name="Slot J.C."/>
            <person name="Stielow J.B."/>
            <person name="Sun H."/>
            <person name="Kurtzman C.P."/>
            <person name="Blackwell M."/>
            <person name="Grigoriev I.V."/>
            <person name="Jeffries T.W."/>
        </authorList>
    </citation>
    <scope>NUCLEOTIDE SEQUENCE [LARGE SCALE GENOMIC DNA]</scope>
    <source>
        <strain evidence="7">NRRL YB-2248</strain>
    </source>
</reference>
<dbReference type="GO" id="GO:0046872">
    <property type="term" value="F:metal ion binding"/>
    <property type="evidence" value="ECO:0007669"/>
    <property type="project" value="UniProtKB-KW"/>
</dbReference>
<feature type="compositionally biased region" description="Low complexity" evidence="4">
    <location>
        <begin position="13"/>
        <end position="23"/>
    </location>
</feature>
<proteinExistence type="inferred from homology"/>
<evidence type="ECO:0000259" key="5">
    <source>
        <dbReference type="PROSITE" id="PS51792"/>
    </source>
</evidence>
<evidence type="ECO:0000256" key="2">
    <source>
        <dbReference type="ARBA" id="ARBA00022723"/>
    </source>
</evidence>
<dbReference type="PANTHER" id="PTHR13848">
    <property type="entry name" value="PROTEIN YIPPEE-LIKE CG15309-RELATED"/>
    <property type="match status" value="1"/>
</dbReference>
<keyword evidence="7" id="KW-1185">Reference proteome</keyword>
<dbReference type="InterPro" id="IPR004910">
    <property type="entry name" value="Yippee/Mis18/Cereblon"/>
</dbReference>
<organism evidence="6 7">
    <name type="scientific">[Candida] arabinofermentans NRRL YB-2248</name>
    <dbReference type="NCBI Taxonomy" id="983967"/>
    <lineage>
        <taxon>Eukaryota</taxon>
        <taxon>Fungi</taxon>
        <taxon>Dikarya</taxon>
        <taxon>Ascomycota</taxon>
        <taxon>Saccharomycotina</taxon>
        <taxon>Pichiomycetes</taxon>
        <taxon>Pichiales</taxon>
        <taxon>Pichiaceae</taxon>
        <taxon>Ogataea</taxon>
        <taxon>Ogataea/Candida clade</taxon>
    </lineage>
</organism>
<feature type="domain" description="Yippee" evidence="5">
    <location>
        <begin position="127"/>
        <end position="225"/>
    </location>
</feature>
<feature type="region of interest" description="Disordered" evidence="4">
    <location>
        <begin position="1"/>
        <end position="50"/>
    </location>
</feature>
<evidence type="ECO:0000256" key="4">
    <source>
        <dbReference type="SAM" id="MobiDB-lite"/>
    </source>
</evidence>
<keyword evidence="2" id="KW-0479">Metal-binding</keyword>
<dbReference type="Pfam" id="PF03226">
    <property type="entry name" value="Yippee-Mis18"/>
    <property type="match status" value="1"/>
</dbReference>
<dbReference type="PROSITE" id="PS51792">
    <property type="entry name" value="YIPPEE"/>
    <property type="match status" value="1"/>
</dbReference>
<dbReference type="Proteomes" id="UP000094801">
    <property type="component" value="Unassembled WGS sequence"/>
</dbReference>
<dbReference type="EMBL" id="KV453847">
    <property type="protein sequence ID" value="ODV88082.1"/>
    <property type="molecule type" value="Genomic_DNA"/>
</dbReference>
<evidence type="ECO:0000313" key="7">
    <source>
        <dbReference type="Proteomes" id="UP000094801"/>
    </source>
</evidence>
<keyword evidence="3" id="KW-0862">Zinc</keyword>
<protein>
    <recommendedName>
        <fullName evidence="5">Yippee domain-containing protein</fullName>
    </recommendedName>
</protein>
<gene>
    <name evidence="6" type="ORF">CANARDRAFT_26242</name>
</gene>
<dbReference type="InterPro" id="IPR039058">
    <property type="entry name" value="Yippee_fam"/>
</dbReference>
<sequence>MGLIYADHFKTIPSSPTSSSSSSSPPPPYIGSSRRSSSSSTSSANSHSFTVRSSLSSIYSPSSSFSSTGSSGCPHLSGLAAAATNPRSAIPINSTSFQDASSSSSSAVSTIYYDKHNILTTQSNVLKILRCKQCHNHICLNTLIISDNFYGNSGPAFFVSKVLNIKLCPSREFKKMRTGRYEIKLIGCKQCGSNLGWKYLYSEDDKEKYKEGRYVIERNLLEEVDEC</sequence>
<name>A0A1E4T8L1_9ASCO</name>
<dbReference type="OrthoDB" id="6407410at2759"/>
<dbReference type="InterPro" id="IPR034751">
    <property type="entry name" value="Yippee"/>
</dbReference>
<dbReference type="STRING" id="983967.A0A1E4T8L1"/>
<evidence type="ECO:0000313" key="6">
    <source>
        <dbReference type="EMBL" id="ODV88082.1"/>
    </source>
</evidence>
<evidence type="ECO:0000256" key="3">
    <source>
        <dbReference type="ARBA" id="ARBA00022833"/>
    </source>
</evidence>
<accession>A0A1E4T8L1</accession>
<dbReference type="AlphaFoldDB" id="A0A1E4T8L1"/>